<evidence type="ECO:0000256" key="3">
    <source>
        <dbReference type="ARBA" id="ARBA00022692"/>
    </source>
</evidence>
<evidence type="ECO:0000256" key="4">
    <source>
        <dbReference type="ARBA" id="ARBA00022989"/>
    </source>
</evidence>
<evidence type="ECO:0000256" key="1">
    <source>
        <dbReference type="ARBA" id="ARBA00004651"/>
    </source>
</evidence>
<dbReference type="InterPro" id="IPR036866">
    <property type="entry name" value="RibonucZ/Hydroxyglut_hydro"/>
</dbReference>
<dbReference type="InterPro" id="IPR004477">
    <property type="entry name" value="ComEC_N"/>
</dbReference>
<evidence type="ECO:0000313" key="8">
    <source>
        <dbReference type="EMBL" id="GLZ79338.1"/>
    </source>
</evidence>
<protein>
    <submittedName>
        <fullName evidence="8">Competence protein ComEC</fullName>
    </submittedName>
</protein>
<evidence type="ECO:0000256" key="5">
    <source>
        <dbReference type="ARBA" id="ARBA00023136"/>
    </source>
</evidence>
<feature type="transmembrane region" description="Helical" evidence="6">
    <location>
        <begin position="372"/>
        <end position="402"/>
    </location>
</feature>
<feature type="transmembrane region" description="Helical" evidence="6">
    <location>
        <begin position="467"/>
        <end position="487"/>
    </location>
</feature>
<feature type="transmembrane region" description="Helical" evidence="6">
    <location>
        <begin position="29"/>
        <end position="48"/>
    </location>
</feature>
<dbReference type="EMBL" id="BSTX01000003">
    <property type="protein sequence ID" value="GLZ79338.1"/>
    <property type="molecule type" value="Genomic_DNA"/>
</dbReference>
<dbReference type="Pfam" id="PF03772">
    <property type="entry name" value="Competence"/>
    <property type="match status" value="1"/>
</dbReference>
<dbReference type="InterPro" id="IPR052159">
    <property type="entry name" value="Competence_DNA_uptake"/>
</dbReference>
<proteinExistence type="predicted"/>
<feature type="transmembrane region" description="Helical" evidence="6">
    <location>
        <begin position="434"/>
        <end position="452"/>
    </location>
</feature>
<evidence type="ECO:0000256" key="2">
    <source>
        <dbReference type="ARBA" id="ARBA00022475"/>
    </source>
</evidence>
<dbReference type="PANTHER" id="PTHR30619">
    <property type="entry name" value="DNA INTERNALIZATION/COMPETENCE PROTEIN COMEC/REC2"/>
    <property type="match status" value="1"/>
</dbReference>
<dbReference type="Pfam" id="PF00753">
    <property type="entry name" value="Lactamase_B"/>
    <property type="match status" value="1"/>
</dbReference>
<dbReference type="NCBIfam" id="TIGR00360">
    <property type="entry name" value="ComEC_N-term"/>
    <property type="match status" value="1"/>
</dbReference>
<dbReference type="RefSeq" id="WP_285664498.1">
    <property type="nucleotide sequence ID" value="NZ_BSTX01000003.1"/>
</dbReference>
<feature type="transmembrane region" description="Helical" evidence="6">
    <location>
        <begin position="55"/>
        <end position="75"/>
    </location>
</feature>
<gene>
    <name evidence="8" type="primary">comE</name>
    <name evidence="8" type="ORF">Afil01_41450</name>
</gene>
<keyword evidence="3 6" id="KW-0812">Transmembrane</keyword>
<dbReference type="PANTHER" id="PTHR30619:SF1">
    <property type="entry name" value="RECOMBINATION PROTEIN 2"/>
    <property type="match status" value="1"/>
</dbReference>
<evidence type="ECO:0000313" key="9">
    <source>
        <dbReference type="Proteomes" id="UP001165079"/>
    </source>
</evidence>
<dbReference type="SMART" id="SM00849">
    <property type="entry name" value="Lactamase_B"/>
    <property type="match status" value="1"/>
</dbReference>
<evidence type="ECO:0000256" key="6">
    <source>
        <dbReference type="SAM" id="Phobius"/>
    </source>
</evidence>
<sequence length="781" mass="79840">MRGTDLRPAAVAAGVWLAALWALRLPAVAGLALAVGLLAGAGCVEFVARRGRGEVLGLLVVAMLGAGCGAGVTAWKVAVRDDPALTRLIAQKADGEAVLVVADDPRRVRGGVAYAGESWAVPVRLESLRPNGGPVLDLGVRAVVFAADPVWRSLLPGQRVVSPGRVGESRVDGLEAAVWFARDGPREVSPPPWWQTAAGGLRDGLRRVCARLPEPVGGLLPGLVVGDVGGLDPGLAADFRTTGLVHLTAVSGSNVALVVGAILACARAFGAPRKWAVPLAALALVAFVVVVRPSPSVLRAAVMGGLGLLALVLSRRGVGVAMLSGAVGLLVLLDPGLAGEAGFALSVLATGGILLLAPPWRRWLRSRGWPSWLAEALIVPAAAQLAVAPVVAGLSGVIGIVAVPVNALAVPAVAPATVLGVLVTLLAPWWAGGAYAVAWLASVPAWWLVWLARQGARLPLAVVPWPAGAWGGLGLAVLLIGGGLALRWRRTRRWAVGVLALLVVACAGAVPVRLLWPGWPPRGAVLVACDVGQGDALVLPVGGGSAIVVDAGPEPVAVDGCLRRLGVGEVPLLVVSHFHLDHIGGLAGVVAGRRVGRVLLPGYGEPAEGRAAVLAALDGVPAVVAAAGQRMSVGPVALEVLGPRSEHDGTRSDPNNNSIVLRATVGTVRVLLAGDVEEESQREQLADGAALTADVLKVAHHGSPYQDDGFLAAVSPRIALISVGEGNAYGHPSGRIVRELEGMGARVWRTDRDGDVAVLVGERGLGVVTGGKGRRRRLRRG</sequence>
<keyword evidence="9" id="KW-1185">Reference proteome</keyword>
<organism evidence="8 9">
    <name type="scientific">Actinorhabdospora filicis</name>
    <dbReference type="NCBI Taxonomy" id="1785913"/>
    <lineage>
        <taxon>Bacteria</taxon>
        <taxon>Bacillati</taxon>
        <taxon>Actinomycetota</taxon>
        <taxon>Actinomycetes</taxon>
        <taxon>Micromonosporales</taxon>
        <taxon>Micromonosporaceae</taxon>
        <taxon>Actinorhabdospora</taxon>
    </lineage>
</organism>
<comment type="caution">
    <text evidence="8">The sequence shown here is derived from an EMBL/GenBank/DDBJ whole genome shotgun (WGS) entry which is preliminary data.</text>
</comment>
<accession>A0A9W6SN97</accession>
<keyword evidence="5 6" id="KW-0472">Membrane</keyword>
<dbReference type="InterPro" id="IPR035681">
    <property type="entry name" value="ComA-like_MBL"/>
</dbReference>
<keyword evidence="4 6" id="KW-1133">Transmembrane helix</keyword>
<dbReference type="SUPFAM" id="SSF56281">
    <property type="entry name" value="Metallo-hydrolase/oxidoreductase"/>
    <property type="match status" value="1"/>
</dbReference>
<feature type="transmembrane region" description="Helical" evidence="6">
    <location>
        <begin position="408"/>
        <end position="427"/>
    </location>
</feature>
<dbReference type="CDD" id="cd07731">
    <property type="entry name" value="ComA-like_MBL-fold"/>
    <property type="match status" value="1"/>
</dbReference>
<dbReference type="Gene3D" id="3.60.15.10">
    <property type="entry name" value="Ribonuclease Z/Hydroxyacylglutathione hydrolase-like"/>
    <property type="match status" value="1"/>
</dbReference>
<feature type="transmembrane region" description="Helical" evidence="6">
    <location>
        <begin position="494"/>
        <end position="516"/>
    </location>
</feature>
<dbReference type="GO" id="GO:0005886">
    <property type="term" value="C:plasma membrane"/>
    <property type="evidence" value="ECO:0007669"/>
    <property type="project" value="UniProtKB-SubCell"/>
</dbReference>
<dbReference type="InterPro" id="IPR001279">
    <property type="entry name" value="Metallo-B-lactamas"/>
</dbReference>
<feature type="transmembrane region" description="Helical" evidence="6">
    <location>
        <begin position="320"/>
        <end position="337"/>
    </location>
</feature>
<comment type="subcellular location">
    <subcellularLocation>
        <location evidence="1">Cell membrane</location>
        <topology evidence="1">Multi-pass membrane protein</topology>
    </subcellularLocation>
</comment>
<feature type="domain" description="Metallo-beta-lactamase" evidence="7">
    <location>
        <begin position="533"/>
        <end position="725"/>
    </location>
</feature>
<name>A0A9W6SN97_9ACTN</name>
<dbReference type="Proteomes" id="UP001165079">
    <property type="component" value="Unassembled WGS sequence"/>
</dbReference>
<reference evidence="8" key="1">
    <citation type="submission" date="2023-03" db="EMBL/GenBank/DDBJ databases">
        <title>Actinorhabdospora filicis NBRC 111898.</title>
        <authorList>
            <person name="Ichikawa N."/>
            <person name="Sato H."/>
            <person name="Tonouchi N."/>
        </authorList>
    </citation>
    <scope>NUCLEOTIDE SEQUENCE</scope>
    <source>
        <strain evidence="8">NBRC 111898</strain>
    </source>
</reference>
<feature type="transmembrane region" description="Helical" evidence="6">
    <location>
        <begin position="275"/>
        <end position="291"/>
    </location>
</feature>
<feature type="transmembrane region" description="Helical" evidence="6">
    <location>
        <begin position="343"/>
        <end position="360"/>
    </location>
</feature>
<feature type="transmembrane region" description="Helical" evidence="6">
    <location>
        <begin position="243"/>
        <end position="263"/>
    </location>
</feature>
<dbReference type="AlphaFoldDB" id="A0A9W6SN97"/>
<evidence type="ECO:0000259" key="7">
    <source>
        <dbReference type="SMART" id="SM00849"/>
    </source>
</evidence>
<keyword evidence="2" id="KW-1003">Cell membrane</keyword>